<dbReference type="InterPro" id="IPR006657">
    <property type="entry name" value="MoPterin_dinucl-bd_dom"/>
</dbReference>
<evidence type="ECO:0000256" key="10">
    <source>
        <dbReference type="ARBA" id="ARBA00023063"/>
    </source>
</evidence>
<dbReference type="PROSITE" id="PS00490">
    <property type="entry name" value="MOLYBDOPTERIN_PROK_2"/>
    <property type="match status" value="1"/>
</dbReference>
<dbReference type="Pfam" id="PF04324">
    <property type="entry name" value="Fer2_BFD"/>
    <property type="match status" value="1"/>
</dbReference>
<dbReference type="EMBL" id="JBIGHX010000001">
    <property type="protein sequence ID" value="MFG6460018.1"/>
    <property type="molecule type" value="Genomic_DNA"/>
</dbReference>
<dbReference type="PROSITE" id="PS51669">
    <property type="entry name" value="4FE4S_MOW_BIS_MGD"/>
    <property type="match status" value="1"/>
</dbReference>
<dbReference type="Pfam" id="PF01568">
    <property type="entry name" value="Molydop_binding"/>
    <property type="match status" value="1"/>
</dbReference>
<dbReference type="InterPro" id="IPR006656">
    <property type="entry name" value="Mopterin_OxRdtase"/>
</dbReference>
<keyword evidence="4" id="KW-0004">4Fe-4S</keyword>
<dbReference type="CDD" id="cd02754">
    <property type="entry name" value="MopB_Nitrate-R-NapA-like"/>
    <property type="match status" value="1"/>
</dbReference>
<evidence type="ECO:0000256" key="2">
    <source>
        <dbReference type="ARBA" id="ARBA00001966"/>
    </source>
</evidence>
<dbReference type="CDD" id="cd02791">
    <property type="entry name" value="MopB_CT_Nitrate-R-NapA-like"/>
    <property type="match status" value="1"/>
</dbReference>
<dbReference type="SMART" id="SM00926">
    <property type="entry name" value="Molybdop_Fe4S4"/>
    <property type="match status" value="1"/>
</dbReference>
<comment type="cofactor">
    <cofactor evidence="2">
        <name>[4Fe-4S] cluster</name>
        <dbReference type="ChEBI" id="CHEBI:49883"/>
    </cofactor>
</comment>
<evidence type="ECO:0000259" key="11">
    <source>
        <dbReference type="PROSITE" id="PS51669"/>
    </source>
</evidence>
<feature type="domain" description="4Fe-4S Mo/W bis-MGD-type" evidence="11">
    <location>
        <begin position="1"/>
        <end position="57"/>
    </location>
</feature>
<keyword evidence="13" id="KW-1185">Reference proteome</keyword>
<sequence length="913" mass="97666">MQETKSTCPYCGVGCGVVIEHDGAQITGVRGDPDHPANFGRLCTKGTNLHLTATPVVLQHQRLREPAKRAARGATPEVIGWDQANREIAERLLAIRAQHGPEAIGVYISGQLLTEDYHAFNKLARAVIGTPHIDSNSRLCMSSAVVGYKQSLGADAPPCSYEDIELADCVLVSGANPAWAHPILFRRLEAARGGKPAHKLIVIDPRRTETAELADLHLQLRPGTDVALSHALLHAVIARGWVDEAFIAASTTGFDALQALVADWPPARAAEVCGVAEADIWRAAEWFATSPASLSLYCQGLNQSSAGTAKNTALINLHLATGQIGRAGAGPFSLTGQPNAMGGRESGGMATLLPGHRDPGNAADWAEIEALWGVQGLPGRRGHTAVEMFEAAARGEIRALWIACTNPAQSMPDQATVRAALERCELVILQEAFAHTATARYADYLLPAATWGEKEGTVTNSERRISRVRAAVPAAGAARPDWRIARDIAALIDAGLGRAPRIDADTAEDLWLEHRAATRGRDLDITGLSWALLDATGPQQWPFVTGGTPRLYTDGRFATPDGRARFIARSFAATAEATSPQRPFALTTGRLRDQWHGMSRSGSVPRLFAHEGRPLVRIHPGDAARRQLTAGELVRVRSERGEVVLPLALDGNIASSGADIAMHWGDEFIGAQLGINAVTQGAFCPDSKQPELKFSAVAIEPAELPWRLSACAWVAPEDGPRLRERLRTLMPQFGYAHCLPEPGPQGSVGWAFEAASADAPAPALVDELAALLNLTGADVLRYADTQRRRLRLLALDAGEAQGAPLRALLRVGLQDEGAWLVDLWRTRAAASAAGRWLLSPDAPPATTAPASPQVCNCFDVREDVIRFTLQRCSGTPAERLAQLQGEKKCGTQCGSCLPALRRLVAATPEEVPA</sequence>
<evidence type="ECO:0000256" key="4">
    <source>
        <dbReference type="ARBA" id="ARBA00022485"/>
    </source>
</evidence>
<dbReference type="SUPFAM" id="SSF50692">
    <property type="entry name" value="ADC-like"/>
    <property type="match status" value="1"/>
</dbReference>
<evidence type="ECO:0000256" key="9">
    <source>
        <dbReference type="ARBA" id="ARBA00023014"/>
    </source>
</evidence>
<dbReference type="InterPro" id="IPR041854">
    <property type="entry name" value="BFD-like_2Fe2S-bd_dom_sf"/>
</dbReference>
<dbReference type="Pfam" id="PF04879">
    <property type="entry name" value="Molybdop_Fe4S4"/>
    <property type="match status" value="1"/>
</dbReference>
<keyword evidence="9" id="KW-0411">Iron-sulfur</keyword>
<keyword evidence="7" id="KW-0560">Oxidoreductase</keyword>
<dbReference type="SUPFAM" id="SSF53706">
    <property type="entry name" value="Formate dehydrogenase/DMSO reductase, domains 1-3"/>
    <property type="match status" value="1"/>
</dbReference>
<comment type="cofactor">
    <cofactor evidence="1">
        <name>Mo-bis(molybdopterin guanine dinucleotide)</name>
        <dbReference type="ChEBI" id="CHEBI:60539"/>
    </cofactor>
</comment>
<dbReference type="PANTHER" id="PTHR43105">
    <property type="entry name" value="RESPIRATORY NITRATE REDUCTASE"/>
    <property type="match status" value="1"/>
</dbReference>
<comment type="caution">
    <text evidence="12">The sequence shown here is derived from an EMBL/GenBank/DDBJ whole genome shotgun (WGS) entry which is preliminary data.</text>
</comment>
<evidence type="ECO:0000256" key="3">
    <source>
        <dbReference type="ARBA" id="ARBA00008747"/>
    </source>
</evidence>
<dbReference type="InterPro" id="IPR006963">
    <property type="entry name" value="Mopterin_OxRdtase_4Fe-4S_dom"/>
</dbReference>
<organism evidence="12 13">
    <name type="scientific">Pelomonas lactea</name>
    <dbReference type="NCBI Taxonomy" id="3299030"/>
    <lineage>
        <taxon>Bacteria</taxon>
        <taxon>Pseudomonadati</taxon>
        <taxon>Pseudomonadota</taxon>
        <taxon>Betaproteobacteria</taxon>
        <taxon>Burkholderiales</taxon>
        <taxon>Sphaerotilaceae</taxon>
        <taxon>Roseateles</taxon>
    </lineage>
</organism>
<comment type="similarity">
    <text evidence="3">Belongs to the prokaryotic molybdopterin-containing oxidoreductase family. NasA/NapA/NarB subfamily.</text>
</comment>
<evidence type="ECO:0000313" key="13">
    <source>
        <dbReference type="Proteomes" id="UP001606302"/>
    </source>
</evidence>
<dbReference type="PANTHER" id="PTHR43105:SF9">
    <property type="entry name" value="NADPH-FE(3+) OXIDOREDUCTASE SUBUNIT ALPHA"/>
    <property type="match status" value="1"/>
</dbReference>
<dbReference type="Gene3D" id="2.40.40.20">
    <property type="match status" value="1"/>
</dbReference>
<protein>
    <submittedName>
        <fullName evidence="12">Molybdopterin-dependent oxidoreductase</fullName>
    </submittedName>
</protein>
<reference evidence="12 13" key="1">
    <citation type="submission" date="2024-08" db="EMBL/GenBank/DDBJ databases">
        <authorList>
            <person name="Lu H."/>
        </authorList>
    </citation>
    <scope>NUCLEOTIDE SEQUENCE [LARGE SCALE GENOMIC DNA]</scope>
    <source>
        <strain evidence="12 13">DXS20W</strain>
    </source>
</reference>
<evidence type="ECO:0000256" key="6">
    <source>
        <dbReference type="ARBA" id="ARBA00022723"/>
    </source>
</evidence>
<dbReference type="Proteomes" id="UP001606302">
    <property type="component" value="Unassembled WGS sequence"/>
</dbReference>
<evidence type="ECO:0000256" key="1">
    <source>
        <dbReference type="ARBA" id="ARBA00001942"/>
    </source>
</evidence>
<dbReference type="Gene3D" id="3.40.50.740">
    <property type="match status" value="1"/>
</dbReference>
<dbReference type="InterPro" id="IPR007419">
    <property type="entry name" value="BFD-like_2Fe2S-bd_dom"/>
</dbReference>
<evidence type="ECO:0000256" key="8">
    <source>
        <dbReference type="ARBA" id="ARBA00023004"/>
    </source>
</evidence>
<keyword evidence="5" id="KW-0500">Molybdenum</keyword>
<evidence type="ECO:0000256" key="5">
    <source>
        <dbReference type="ARBA" id="ARBA00022505"/>
    </source>
</evidence>
<evidence type="ECO:0000313" key="12">
    <source>
        <dbReference type="EMBL" id="MFG6460018.1"/>
    </source>
</evidence>
<gene>
    <name evidence="12" type="ORF">ACG04Q_00460</name>
</gene>
<keyword evidence="8" id="KW-0408">Iron</keyword>
<accession>A0ABW7GDJ6</accession>
<dbReference type="Gene3D" id="1.10.10.1100">
    <property type="entry name" value="BFD-like [2Fe-2S]-binding domain"/>
    <property type="match status" value="1"/>
</dbReference>
<evidence type="ECO:0000256" key="7">
    <source>
        <dbReference type="ARBA" id="ARBA00023002"/>
    </source>
</evidence>
<dbReference type="InterPro" id="IPR006655">
    <property type="entry name" value="Mopterin_OxRdtase_prok_CS"/>
</dbReference>
<dbReference type="Pfam" id="PF00384">
    <property type="entry name" value="Molybdopterin"/>
    <property type="match status" value="1"/>
</dbReference>
<dbReference type="InterPro" id="IPR009010">
    <property type="entry name" value="Asp_de-COase-like_dom_sf"/>
</dbReference>
<dbReference type="Gene3D" id="3.40.228.10">
    <property type="entry name" value="Dimethylsulfoxide Reductase, domain 2"/>
    <property type="match status" value="1"/>
</dbReference>
<keyword evidence="6" id="KW-0479">Metal-binding</keyword>
<dbReference type="InterPro" id="IPR050123">
    <property type="entry name" value="Prok_molybdopt-oxidoreductase"/>
</dbReference>
<dbReference type="Gene3D" id="2.20.25.90">
    <property type="entry name" value="ADC-like domains"/>
    <property type="match status" value="1"/>
</dbReference>
<dbReference type="InterPro" id="IPR041957">
    <property type="entry name" value="CT_Nitrate-R-NapA-like"/>
</dbReference>
<keyword evidence="10" id="KW-0534">Nitrate assimilation</keyword>
<proteinExistence type="inferred from homology"/>
<name>A0ABW7GDJ6_9BURK</name>
<dbReference type="RefSeq" id="WP_394508817.1">
    <property type="nucleotide sequence ID" value="NZ_JBIGHX010000001.1"/>
</dbReference>